<dbReference type="AlphaFoldDB" id="A0ABD1MQ47"/>
<keyword evidence="2" id="KW-0677">Repeat</keyword>
<comment type="caution">
    <text evidence="4">The sequence shown here is derived from an EMBL/GenBank/DDBJ whole genome shotgun (WGS) entry which is preliminary data.</text>
</comment>
<dbReference type="PANTHER" id="PTHR11017">
    <property type="entry name" value="LEUCINE-RICH REPEAT-CONTAINING PROTEIN"/>
    <property type="match status" value="1"/>
</dbReference>
<evidence type="ECO:0000256" key="2">
    <source>
        <dbReference type="ARBA" id="ARBA00022737"/>
    </source>
</evidence>
<dbReference type="PANTHER" id="PTHR11017:SF243">
    <property type="entry name" value="ADP-RIBOSYL CYCLASE_CYCLIC ADP-RIBOSE HYDROLASE"/>
    <property type="match status" value="1"/>
</dbReference>
<keyword evidence="5" id="KW-1185">Reference proteome</keyword>
<feature type="compositionally biased region" description="Basic and acidic residues" evidence="3">
    <location>
        <begin position="671"/>
        <end position="682"/>
    </location>
</feature>
<dbReference type="InterPro" id="IPR011713">
    <property type="entry name" value="Leu-rich_rpt_3"/>
</dbReference>
<reference evidence="4 5" key="1">
    <citation type="submission" date="2024-08" db="EMBL/GenBank/DDBJ databases">
        <title>Insights into the chromosomal genome structure of Flemingia macrophylla.</title>
        <authorList>
            <person name="Ding Y."/>
            <person name="Zhao Y."/>
            <person name="Bi W."/>
            <person name="Wu M."/>
            <person name="Zhao G."/>
            <person name="Gong Y."/>
            <person name="Li W."/>
            <person name="Zhang P."/>
        </authorList>
    </citation>
    <scope>NUCLEOTIDE SEQUENCE [LARGE SCALE GENOMIC DNA]</scope>
    <source>
        <strain evidence="4">DYQJB</strain>
        <tissue evidence="4">Leaf</tissue>
    </source>
</reference>
<dbReference type="EMBL" id="JBGMDY010000004">
    <property type="protein sequence ID" value="KAL2337935.1"/>
    <property type="molecule type" value="Genomic_DNA"/>
</dbReference>
<evidence type="ECO:0000313" key="4">
    <source>
        <dbReference type="EMBL" id="KAL2337935.1"/>
    </source>
</evidence>
<dbReference type="Pfam" id="PF07725">
    <property type="entry name" value="LRR_3"/>
    <property type="match status" value="1"/>
</dbReference>
<dbReference type="InterPro" id="IPR032675">
    <property type="entry name" value="LRR_dom_sf"/>
</dbReference>
<feature type="compositionally biased region" description="Basic and acidic residues" evidence="3">
    <location>
        <begin position="688"/>
        <end position="698"/>
    </location>
</feature>
<gene>
    <name evidence="4" type="ORF">Fmac_012381</name>
</gene>
<evidence type="ECO:0000313" key="5">
    <source>
        <dbReference type="Proteomes" id="UP001603857"/>
    </source>
</evidence>
<keyword evidence="1" id="KW-0433">Leucine-rich repeat</keyword>
<evidence type="ECO:0000256" key="1">
    <source>
        <dbReference type="ARBA" id="ARBA00022614"/>
    </source>
</evidence>
<name>A0ABD1MQ47_9FABA</name>
<dbReference type="Gene3D" id="3.80.10.10">
    <property type="entry name" value="Ribonuclease Inhibitor"/>
    <property type="match status" value="2"/>
</dbReference>
<organism evidence="4 5">
    <name type="scientific">Flemingia macrophylla</name>
    <dbReference type="NCBI Taxonomy" id="520843"/>
    <lineage>
        <taxon>Eukaryota</taxon>
        <taxon>Viridiplantae</taxon>
        <taxon>Streptophyta</taxon>
        <taxon>Embryophyta</taxon>
        <taxon>Tracheophyta</taxon>
        <taxon>Spermatophyta</taxon>
        <taxon>Magnoliopsida</taxon>
        <taxon>eudicotyledons</taxon>
        <taxon>Gunneridae</taxon>
        <taxon>Pentapetalae</taxon>
        <taxon>rosids</taxon>
        <taxon>fabids</taxon>
        <taxon>Fabales</taxon>
        <taxon>Fabaceae</taxon>
        <taxon>Papilionoideae</taxon>
        <taxon>50 kb inversion clade</taxon>
        <taxon>NPAAA clade</taxon>
        <taxon>indigoferoid/millettioid clade</taxon>
        <taxon>Phaseoleae</taxon>
        <taxon>Flemingia</taxon>
    </lineage>
</organism>
<dbReference type="Proteomes" id="UP001603857">
    <property type="component" value="Unassembled WGS sequence"/>
</dbReference>
<proteinExistence type="predicted"/>
<feature type="region of interest" description="Disordered" evidence="3">
    <location>
        <begin position="662"/>
        <end position="717"/>
    </location>
</feature>
<accession>A0ABD1MQ47</accession>
<dbReference type="InterPro" id="IPR044974">
    <property type="entry name" value="Disease_R_plants"/>
</dbReference>
<protein>
    <submittedName>
        <fullName evidence="4">Uncharacterized protein</fullName>
    </submittedName>
</protein>
<evidence type="ECO:0000256" key="3">
    <source>
        <dbReference type="SAM" id="MobiDB-lite"/>
    </source>
</evidence>
<dbReference type="SUPFAM" id="SSF52058">
    <property type="entry name" value="L domain-like"/>
    <property type="match status" value="1"/>
</dbReference>
<sequence>MHDLLQKMGLEIVRQECSGDPGKRSRLKDNEAREVIEENKGTDAIQGVALDLSQVKDLTLHADKFTKMKSLRFLKFYNTLGQSSSNTYHDLPATLEPFSDKLRYIEWNGYPFESLPSPFCAKFLVEIHMPHSNVEQLWQGMQELENLEGIDLSECKQFKELPDLSKAPRLKWVNLSTCESLRYLHPSVLSSNTIVTLILDGCTNLERVKGEKHLKSLEKISVNGCLSLKEFSVSSDSIENLDLSNTGIQALDASIGRMHKLKWLNLEGLRLSHLLKELSCLTSLEELKLSDSGLAIDKQQLHVLFDGLRSLQILCLKDCSKLFELPDNISVLSQLQELRIDGSNVKRLPKSIENLQKLEIISLENCNELQYLPKLPSLIKYLGAINCTSLVTVSNLKTLATKMLGMTKRITFKNSLKLDGRSLKLVMESLHLAMMSAAFHNVLVRRLRVKVHSYNYTSVELCLPGSMVPWQVQHRTANSSITIELPKRSDLLGFIYSVVLSPAGGMKKYGARIRCKCHLPEEGTKATWLNSDIGELNSDHVYVWYDPFHCDSILKYYEPKVFFEFCVENDVEEVDGSIYIKECGVHLVSVAEVQSVLEELDLDSDQKRDLKKGVELETGQRITFTSIERSDEEENNAMRNQIGNQQLDFSQHSSCDSIVATESDSEVVAPDSEKEGNERENHYSGVEESIKSTHKETETNSGIDYRQNTRESTNTVSPVLIFW</sequence>